<dbReference type="FunFam" id="3.40.50.1820:FF:000005">
    <property type="entry name" value="Prolyl endopeptidase"/>
    <property type="match status" value="1"/>
</dbReference>
<keyword evidence="4" id="KW-0645">Protease</keyword>
<dbReference type="SUPFAM" id="SSF53474">
    <property type="entry name" value="alpha/beta-Hydrolases"/>
    <property type="match status" value="1"/>
</dbReference>
<dbReference type="EMBL" id="QEQK01000012">
    <property type="protein sequence ID" value="PWN55202.1"/>
    <property type="molecule type" value="Genomic_DNA"/>
</dbReference>
<comment type="caution">
    <text evidence="10">The sequence shown here is derived from an EMBL/GenBank/DDBJ whole genome shotgun (WGS) entry which is preliminary data.</text>
</comment>
<evidence type="ECO:0000259" key="8">
    <source>
        <dbReference type="Pfam" id="PF00326"/>
    </source>
</evidence>
<feature type="signal peptide" evidence="7">
    <location>
        <begin position="1"/>
        <end position="18"/>
    </location>
</feature>
<dbReference type="EC" id="3.4.21.26" evidence="3"/>
<evidence type="ECO:0000256" key="1">
    <source>
        <dbReference type="ARBA" id="ARBA00001070"/>
    </source>
</evidence>
<gene>
    <name evidence="10" type="ORF">DEH80_13330</name>
</gene>
<feature type="domain" description="Peptidase S9A N-terminal" evidence="9">
    <location>
        <begin position="22"/>
        <end position="428"/>
    </location>
</feature>
<feature type="domain" description="Peptidase S9 prolyl oligopeptidase catalytic" evidence="8">
    <location>
        <begin position="486"/>
        <end position="699"/>
    </location>
</feature>
<evidence type="ECO:0000256" key="4">
    <source>
        <dbReference type="ARBA" id="ARBA00022670"/>
    </source>
</evidence>
<keyword evidence="11" id="KW-1185">Reference proteome</keyword>
<evidence type="ECO:0000313" key="11">
    <source>
        <dbReference type="Proteomes" id="UP000251800"/>
    </source>
</evidence>
<feature type="chain" id="PRO_5016624288" description="prolyl oligopeptidase" evidence="7">
    <location>
        <begin position="19"/>
        <end position="700"/>
    </location>
</feature>
<dbReference type="GO" id="GO:0070012">
    <property type="term" value="F:oligopeptidase activity"/>
    <property type="evidence" value="ECO:0007669"/>
    <property type="project" value="TreeGrafter"/>
</dbReference>
<dbReference type="Gene3D" id="2.130.10.120">
    <property type="entry name" value="Prolyl oligopeptidase, N-terminal domain"/>
    <property type="match status" value="1"/>
</dbReference>
<dbReference type="Gene3D" id="3.40.50.1820">
    <property type="entry name" value="alpha/beta hydrolase"/>
    <property type="match status" value="1"/>
</dbReference>
<dbReference type="InterPro" id="IPR051167">
    <property type="entry name" value="Prolyl_oligopep/macrocyclase"/>
</dbReference>
<keyword evidence="5" id="KW-0378">Hydrolase</keyword>
<sequence>MRSLLVALLAATPVVAAAWDYPDTHRGDVVDDYHGTQVADPYRWLEDTDSEVTADWVTRQNAITDQVLAEIDTREGFRERLTELWNYERFGVPTVNDDLLLYERNDGLQNQAVLYLQTGLDGKPRVLIDPNTLSADGTVALAGYALSPNGRFLAYALAESGSDWRSIRVRDVASGRDLLETLTDVKFSDIDWTRDSLGFFYSRYPSKDGTFDDLANQSLWYHRVGRLQSEDVQVYARPDKPEWGFDAAVTRGGRYVAISTWRGAEEKNQLFRLDLGDGDTPNFDGPVTPVVDGFVARYDVIGSSEHTVYVFSTENAPRGQVIAINLAKPAKTHWRTVIPQGEETIESVEFAGGRLVVVSMRDAAHRMRVYSTAGKLEREIALPGLGTVGSVAGQADDSTLFYSYESFLRADTIYRTDLNTGKRAAWQSPDIDFNADDYVTEQVFYTSKDGTRVPMFITYKKGMKPTGDHRTLLYGYGGFNVSLTPYFRIHRLAWLERGGVFALANLRGGGEYGEAWHAAGTRENKQNVFDDFIAAGEYLVESGWTAPEHLAIQGGSNGGLLVGAVSNQRPDLFAAAQPAVGVMDMLRFHKFTIGWAWVPDYGSSDDAEGFDYLHAYSPLHNIKPGTDYPATLVTTADHDDRVVPGHSFKYIAAMQHAHAGDDPVVIRIETKAGHGAGKPTSKRIAEAADVYAFLWRYTGG</sequence>
<comment type="similarity">
    <text evidence="2">Belongs to the peptidase S9A family.</text>
</comment>
<dbReference type="GO" id="GO:0006508">
    <property type="term" value="P:proteolysis"/>
    <property type="evidence" value="ECO:0007669"/>
    <property type="project" value="UniProtKB-KW"/>
</dbReference>
<dbReference type="Pfam" id="PF00326">
    <property type="entry name" value="Peptidase_S9"/>
    <property type="match status" value="1"/>
</dbReference>
<name>A0A383XRE8_9GAMM</name>
<dbReference type="PANTHER" id="PTHR42881:SF2">
    <property type="entry name" value="PROLYL ENDOPEPTIDASE"/>
    <property type="match status" value="1"/>
</dbReference>
<dbReference type="RefSeq" id="WP_109721005.1">
    <property type="nucleotide sequence ID" value="NZ_QEQK01000012.1"/>
</dbReference>
<dbReference type="Pfam" id="PF02897">
    <property type="entry name" value="Peptidase_S9_N"/>
    <property type="match status" value="1"/>
</dbReference>
<evidence type="ECO:0000256" key="2">
    <source>
        <dbReference type="ARBA" id="ARBA00005228"/>
    </source>
</evidence>
<dbReference type="AlphaFoldDB" id="A0A383XRE8"/>
<dbReference type="SUPFAM" id="SSF50993">
    <property type="entry name" value="Peptidase/esterase 'gauge' domain"/>
    <property type="match status" value="1"/>
</dbReference>
<keyword evidence="6" id="KW-0720">Serine protease</keyword>
<keyword evidence="7" id="KW-0732">Signal</keyword>
<evidence type="ECO:0000256" key="5">
    <source>
        <dbReference type="ARBA" id="ARBA00022801"/>
    </source>
</evidence>
<proteinExistence type="inferred from homology"/>
<dbReference type="InterPro" id="IPR002470">
    <property type="entry name" value="Peptidase_S9A"/>
</dbReference>
<dbReference type="OrthoDB" id="9801421at2"/>
<accession>A0A383XRE8</accession>
<dbReference type="InterPro" id="IPR001375">
    <property type="entry name" value="Peptidase_S9_cat"/>
</dbReference>
<evidence type="ECO:0000256" key="7">
    <source>
        <dbReference type="SAM" id="SignalP"/>
    </source>
</evidence>
<evidence type="ECO:0000256" key="6">
    <source>
        <dbReference type="ARBA" id="ARBA00022825"/>
    </source>
</evidence>
<evidence type="ECO:0000256" key="3">
    <source>
        <dbReference type="ARBA" id="ARBA00011897"/>
    </source>
</evidence>
<dbReference type="Proteomes" id="UP000251800">
    <property type="component" value="Unassembled WGS sequence"/>
</dbReference>
<dbReference type="GO" id="GO:0004252">
    <property type="term" value="F:serine-type endopeptidase activity"/>
    <property type="evidence" value="ECO:0007669"/>
    <property type="project" value="UniProtKB-EC"/>
</dbReference>
<dbReference type="PANTHER" id="PTHR42881">
    <property type="entry name" value="PROLYL ENDOPEPTIDASE"/>
    <property type="match status" value="1"/>
</dbReference>
<comment type="catalytic activity">
    <reaction evidence="1">
        <text>Hydrolysis of Pro-|-Xaa &gt;&gt; Ala-|-Xaa in oligopeptides.</text>
        <dbReference type="EC" id="3.4.21.26"/>
    </reaction>
</comment>
<dbReference type="GO" id="GO:0005829">
    <property type="term" value="C:cytosol"/>
    <property type="evidence" value="ECO:0007669"/>
    <property type="project" value="TreeGrafter"/>
</dbReference>
<organism evidence="10 11">
    <name type="scientific">Abyssibacter profundi</name>
    <dbReference type="NCBI Taxonomy" id="2182787"/>
    <lineage>
        <taxon>Bacteria</taxon>
        <taxon>Pseudomonadati</taxon>
        <taxon>Pseudomonadota</taxon>
        <taxon>Gammaproteobacteria</taxon>
        <taxon>Chromatiales</taxon>
        <taxon>Oceanococcaceae</taxon>
        <taxon>Abyssibacter</taxon>
    </lineage>
</organism>
<evidence type="ECO:0000313" key="10">
    <source>
        <dbReference type="EMBL" id="PWN55202.1"/>
    </source>
</evidence>
<dbReference type="InterPro" id="IPR023302">
    <property type="entry name" value="Pept_S9A_N"/>
</dbReference>
<evidence type="ECO:0000259" key="9">
    <source>
        <dbReference type="Pfam" id="PF02897"/>
    </source>
</evidence>
<dbReference type="InterPro" id="IPR029058">
    <property type="entry name" value="AB_hydrolase_fold"/>
</dbReference>
<dbReference type="PRINTS" id="PR00862">
    <property type="entry name" value="PROLIGOPTASE"/>
</dbReference>
<reference evidence="10 11" key="1">
    <citation type="submission" date="2018-05" db="EMBL/GenBank/DDBJ databases">
        <title>Abyssibacter profundi OUC007T gen. nov., sp. nov, a marine bacterium isolated from seawater of the Mariana Trench.</title>
        <authorList>
            <person name="Zhou S."/>
        </authorList>
    </citation>
    <scope>NUCLEOTIDE SEQUENCE [LARGE SCALE GENOMIC DNA]</scope>
    <source>
        <strain evidence="10 11">OUC007</strain>
    </source>
</reference>
<protein>
    <recommendedName>
        <fullName evidence="3">prolyl oligopeptidase</fullName>
        <ecNumber evidence="3">3.4.21.26</ecNumber>
    </recommendedName>
</protein>
<dbReference type="InterPro" id="IPR002471">
    <property type="entry name" value="Pept_S9_AS"/>
</dbReference>
<dbReference type="PROSITE" id="PS00708">
    <property type="entry name" value="PRO_ENDOPEP_SER"/>
    <property type="match status" value="1"/>
</dbReference>